<accession>A0A8S1TV67</accession>
<evidence type="ECO:0000313" key="1">
    <source>
        <dbReference type="EMBL" id="CAD8154836.1"/>
    </source>
</evidence>
<gene>
    <name evidence="1" type="ORF">POCTA_138.1.T0290382</name>
</gene>
<proteinExistence type="predicted"/>
<keyword evidence="2" id="KW-1185">Reference proteome</keyword>
<sequence>MNQFILRSRKNEQWRKLFRNLSNLYNSIEVLYKVLKYKGNRHRVYILSPNKMIITYTYMIQQGSSLKALSFSIKLFNNFLYVEKKGNQRGVKQVNTQIKTERMKYESQYIQMTQQQQPIKK</sequence>
<dbReference type="AlphaFoldDB" id="A0A8S1TV67"/>
<organism evidence="1 2">
    <name type="scientific">Paramecium octaurelia</name>
    <dbReference type="NCBI Taxonomy" id="43137"/>
    <lineage>
        <taxon>Eukaryota</taxon>
        <taxon>Sar</taxon>
        <taxon>Alveolata</taxon>
        <taxon>Ciliophora</taxon>
        <taxon>Intramacronucleata</taxon>
        <taxon>Oligohymenophorea</taxon>
        <taxon>Peniculida</taxon>
        <taxon>Parameciidae</taxon>
        <taxon>Paramecium</taxon>
    </lineage>
</organism>
<dbReference type="Proteomes" id="UP000683925">
    <property type="component" value="Unassembled WGS sequence"/>
</dbReference>
<comment type="caution">
    <text evidence="1">The sequence shown here is derived from an EMBL/GenBank/DDBJ whole genome shotgun (WGS) entry which is preliminary data.</text>
</comment>
<dbReference type="EMBL" id="CAJJDP010000029">
    <property type="protein sequence ID" value="CAD8154836.1"/>
    <property type="molecule type" value="Genomic_DNA"/>
</dbReference>
<reference evidence="1" key="1">
    <citation type="submission" date="2021-01" db="EMBL/GenBank/DDBJ databases">
        <authorList>
            <consortium name="Genoscope - CEA"/>
            <person name="William W."/>
        </authorList>
    </citation>
    <scope>NUCLEOTIDE SEQUENCE</scope>
</reference>
<evidence type="ECO:0000313" key="2">
    <source>
        <dbReference type="Proteomes" id="UP000683925"/>
    </source>
</evidence>
<name>A0A8S1TV67_PAROT</name>
<protein>
    <submittedName>
        <fullName evidence="1">Uncharacterized protein</fullName>
    </submittedName>
</protein>